<dbReference type="InterPro" id="IPR036388">
    <property type="entry name" value="WH-like_DNA-bd_sf"/>
</dbReference>
<sequence>MLNPGHLPLNAMRAFEVAARTGSFKAAGVELGVSAAAVSQQVKALEQQLDKQLFHRLGNRISLTDAGRTLYPSVDIAFTSLRSAARSLQDAPRRARVVISALPSLCEHWLMPLLRAYPQSAHLDLHSEEDPVDLARAGIDLRLAYGAEHYPDHVIDPLFTDHLVAVAARATDHPEDLQEIPDAALIHTSWGRDYGIEPDWAQHFEALGLRRYPDQAVGLRVASSAMALSAARIGLGVALAPSRMVADALCRGELRQIGGNGRSLPRPYVLVMPNARARNRAVQDARAFLLATASEAGGGVP</sequence>
<evidence type="ECO:0000256" key="4">
    <source>
        <dbReference type="ARBA" id="ARBA00023163"/>
    </source>
</evidence>
<evidence type="ECO:0000256" key="2">
    <source>
        <dbReference type="ARBA" id="ARBA00023015"/>
    </source>
</evidence>
<dbReference type="PANTHER" id="PTHR30537:SF74">
    <property type="entry name" value="HTH-TYPE TRANSCRIPTIONAL REGULATOR TRPI"/>
    <property type="match status" value="1"/>
</dbReference>
<dbReference type="GO" id="GO:0003700">
    <property type="term" value="F:DNA-binding transcription factor activity"/>
    <property type="evidence" value="ECO:0007669"/>
    <property type="project" value="InterPro"/>
</dbReference>
<dbReference type="InterPro" id="IPR005119">
    <property type="entry name" value="LysR_subst-bd"/>
</dbReference>
<keyword evidence="2" id="KW-0805">Transcription regulation</keyword>
<dbReference type="OrthoDB" id="9804958at2"/>
<dbReference type="EMBL" id="QDKM01000004">
    <property type="protein sequence ID" value="PVH28801.1"/>
    <property type="molecule type" value="Genomic_DNA"/>
</dbReference>
<keyword evidence="4" id="KW-0804">Transcription</keyword>
<name>A0A2T8HTN9_9RHOB</name>
<dbReference type="SUPFAM" id="SSF53850">
    <property type="entry name" value="Periplasmic binding protein-like II"/>
    <property type="match status" value="1"/>
</dbReference>
<dbReference type="InterPro" id="IPR058163">
    <property type="entry name" value="LysR-type_TF_proteobact-type"/>
</dbReference>
<dbReference type="InterPro" id="IPR000847">
    <property type="entry name" value="LysR_HTH_N"/>
</dbReference>
<keyword evidence="7" id="KW-1185">Reference proteome</keyword>
<proteinExistence type="inferred from homology"/>
<evidence type="ECO:0000256" key="3">
    <source>
        <dbReference type="ARBA" id="ARBA00023125"/>
    </source>
</evidence>
<dbReference type="InterPro" id="IPR036390">
    <property type="entry name" value="WH_DNA-bd_sf"/>
</dbReference>
<dbReference type="Proteomes" id="UP000245911">
    <property type="component" value="Unassembled WGS sequence"/>
</dbReference>
<dbReference type="Gene3D" id="1.10.10.10">
    <property type="entry name" value="Winged helix-like DNA-binding domain superfamily/Winged helix DNA-binding domain"/>
    <property type="match status" value="1"/>
</dbReference>
<dbReference type="FunFam" id="1.10.10.10:FF:000001">
    <property type="entry name" value="LysR family transcriptional regulator"/>
    <property type="match status" value="1"/>
</dbReference>
<reference evidence="6 7" key="1">
    <citation type="submission" date="2018-04" db="EMBL/GenBank/DDBJ databases">
        <title>Pararhodobacter oceanense sp. nov., isolated from marine intertidal sediment.</title>
        <authorList>
            <person name="Wang X.-L."/>
            <person name="Du Z.-J."/>
        </authorList>
    </citation>
    <scope>NUCLEOTIDE SEQUENCE [LARGE SCALE GENOMIC DNA]</scope>
    <source>
        <strain evidence="6 7">AM505</strain>
    </source>
</reference>
<comment type="similarity">
    <text evidence="1">Belongs to the LysR transcriptional regulatory family.</text>
</comment>
<dbReference type="GO" id="GO:0006351">
    <property type="term" value="P:DNA-templated transcription"/>
    <property type="evidence" value="ECO:0007669"/>
    <property type="project" value="TreeGrafter"/>
</dbReference>
<dbReference type="Gene3D" id="3.40.190.10">
    <property type="entry name" value="Periplasmic binding protein-like II"/>
    <property type="match status" value="2"/>
</dbReference>
<gene>
    <name evidence="6" type="ORF">DDE20_11560</name>
</gene>
<evidence type="ECO:0000256" key="1">
    <source>
        <dbReference type="ARBA" id="ARBA00009437"/>
    </source>
</evidence>
<dbReference type="AlphaFoldDB" id="A0A2T8HTN9"/>
<evidence type="ECO:0000313" key="7">
    <source>
        <dbReference type="Proteomes" id="UP000245911"/>
    </source>
</evidence>
<comment type="caution">
    <text evidence="6">The sequence shown here is derived from an EMBL/GenBank/DDBJ whole genome shotgun (WGS) entry which is preliminary data.</text>
</comment>
<evidence type="ECO:0000259" key="5">
    <source>
        <dbReference type="PROSITE" id="PS50931"/>
    </source>
</evidence>
<dbReference type="PROSITE" id="PS50931">
    <property type="entry name" value="HTH_LYSR"/>
    <property type="match status" value="1"/>
</dbReference>
<organism evidence="6 7">
    <name type="scientific">Pararhodobacter oceanensis</name>
    <dbReference type="NCBI Taxonomy" id="2172121"/>
    <lineage>
        <taxon>Bacteria</taxon>
        <taxon>Pseudomonadati</taxon>
        <taxon>Pseudomonadota</taxon>
        <taxon>Alphaproteobacteria</taxon>
        <taxon>Rhodobacterales</taxon>
        <taxon>Paracoccaceae</taxon>
        <taxon>Pararhodobacter</taxon>
    </lineage>
</organism>
<dbReference type="PANTHER" id="PTHR30537">
    <property type="entry name" value="HTH-TYPE TRANSCRIPTIONAL REGULATOR"/>
    <property type="match status" value="1"/>
</dbReference>
<evidence type="ECO:0000313" key="6">
    <source>
        <dbReference type="EMBL" id="PVH28801.1"/>
    </source>
</evidence>
<protein>
    <submittedName>
        <fullName evidence="6">LysR family transcriptional regulator</fullName>
    </submittedName>
</protein>
<dbReference type="GO" id="GO:0043565">
    <property type="term" value="F:sequence-specific DNA binding"/>
    <property type="evidence" value="ECO:0007669"/>
    <property type="project" value="TreeGrafter"/>
</dbReference>
<dbReference type="Pfam" id="PF00126">
    <property type="entry name" value="HTH_1"/>
    <property type="match status" value="1"/>
</dbReference>
<feature type="domain" description="HTH lysR-type" evidence="5">
    <location>
        <begin position="7"/>
        <end position="64"/>
    </location>
</feature>
<dbReference type="RefSeq" id="WP_116558645.1">
    <property type="nucleotide sequence ID" value="NZ_QDKM01000004.1"/>
</dbReference>
<dbReference type="Pfam" id="PF03466">
    <property type="entry name" value="LysR_substrate"/>
    <property type="match status" value="1"/>
</dbReference>
<keyword evidence="3" id="KW-0238">DNA-binding</keyword>
<dbReference type="SUPFAM" id="SSF46785">
    <property type="entry name" value="Winged helix' DNA-binding domain"/>
    <property type="match status" value="1"/>
</dbReference>
<accession>A0A2T8HTN9</accession>